<proteinExistence type="predicted"/>
<reference evidence="1" key="1">
    <citation type="submission" date="2020-08" db="EMBL/GenBank/DDBJ databases">
        <title>Genome sequencing and assembly of the red palm weevil Rhynchophorus ferrugineus.</title>
        <authorList>
            <person name="Dias G.B."/>
            <person name="Bergman C.M."/>
            <person name="Manee M."/>
        </authorList>
    </citation>
    <scope>NUCLEOTIDE SEQUENCE</scope>
    <source>
        <strain evidence="1">AA-2017</strain>
        <tissue evidence="1">Whole larva</tissue>
    </source>
</reference>
<dbReference type="AlphaFoldDB" id="A0A834HZS3"/>
<keyword evidence="2" id="KW-1185">Reference proteome</keyword>
<evidence type="ECO:0000313" key="2">
    <source>
        <dbReference type="Proteomes" id="UP000625711"/>
    </source>
</evidence>
<dbReference type="Proteomes" id="UP000625711">
    <property type="component" value="Unassembled WGS sequence"/>
</dbReference>
<sequence length="101" mass="11905">MHHLYDFLRSDLPFFSSAADDNAILAGFLEWSRFQQRVGPSRHAVALVNQIIETAMSRKWPPLSWEWRCPTVTIRRAWAHPPYYVHAASWLERCVIRVQIK</sequence>
<comment type="caution">
    <text evidence="1">The sequence shown here is derived from an EMBL/GenBank/DDBJ whole genome shotgun (WGS) entry which is preliminary data.</text>
</comment>
<organism evidence="1 2">
    <name type="scientific">Rhynchophorus ferrugineus</name>
    <name type="common">Red palm weevil</name>
    <name type="synonym">Curculio ferrugineus</name>
    <dbReference type="NCBI Taxonomy" id="354439"/>
    <lineage>
        <taxon>Eukaryota</taxon>
        <taxon>Metazoa</taxon>
        <taxon>Ecdysozoa</taxon>
        <taxon>Arthropoda</taxon>
        <taxon>Hexapoda</taxon>
        <taxon>Insecta</taxon>
        <taxon>Pterygota</taxon>
        <taxon>Neoptera</taxon>
        <taxon>Endopterygota</taxon>
        <taxon>Coleoptera</taxon>
        <taxon>Polyphaga</taxon>
        <taxon>Cucujiformia</taxon>
        <taxon>Curculionidae</taxon>
        <taxon>Dryophthorinae</taxon>
        <taxon>Rhynchophorus</taxon>
    </lineage>
</organism>
<name>A0A834HZS3_RHYFE</name>
<gene>
    <name evidence="1" type="ORF">GWI33_015446</name>
</gene>
<dbReference type="EMBL" id="JAACXV010013912">
    <property type="protein sequence ID" value="KAF7271715.1"/>
    <property type="molecule type" value="Genomic_DNA"/>
</dbReference>
<evidence type="ECO:0000313" key="1">
    <source>
        <dbReference type="EMBL" id="KAF7271715.1"/>
    </source>
</evidence>
<protein>
    <submittedName>
        <fullName evidence="1">Uncharacterized protein</fullName>
    </submittedName>
</protein>
<accession>A0A834HZS3</accession>